<name>A0A1S3K523_LINAN</name>
<keyword evidence="3" id="KW-0143">Chaperone</keyword>
<dbReference type="InterPro" id="IPR033162">
    <property type="entry name" value="TBCD"/>
</dbReference>
<accession>A0A1S3K523</accession>
<protein>
    <recommendedName>
        <fullName evidence="2">Tubulin-specific chaperone D</fullName>
    </recommendedName>
</protein>
<dbReference type="GO" id="GO:0007021">
    <property type="term" value="P:tubulin complex assembly"/>
    <property type="evidence" value="ECO:0007669"/>
    <property type="project" value="InterPro"/>
</dbReference>
<evidence type="ECO:0000259" key="6">
    <source>
        <dbReference type="Pfam" id="PF25767"/>
    </source>
</evidence>
<dbReference type="AlphaFoldDB" id="A0A1S3K523"/>
<feature type="domain" description="Tubulin-folding cofactor D C-terminal" evidence="5">
    <location>
        <begin position="899"/>
        <end position="1084"/>
    </location>
</feature>
<dbReference type="InParanoid" id="A0A1S3K523"/>
<dbReference type="Gene3D" id="1.25.10.10">
    <property type="entry name" value="Leucine-rich Repeat Variant"/>
    <property type="match status" value="2"/>
</dbReference>
<dbReference type="PANTHER" id="PTHR12658:SF0">
    <property type="entry name" value="TUBULIN-SPECIFIC CHAPERONE D"/>
    <property type="match status" value="1"/>
</dbReference>
<dbReference type="GO" id="GO:0048487">
    <property type="term" value="F:beta-tubulin binding"/>
    <property type="evidence" value="ECO:0007669"/>
    <property type="project" value="InterPro"/>
</dbReference>
<sequence>MAAETEMEADEQERQNLDALGEGLIHEEFKEADEVSNIISTLKDIYTDQIAVEMALERFTVIMDSYQEQPHLLDPHLEKLLGQLIEIVRESAVPMPVIHLVFKCLYLITKVRGYKVIVRLMPHEVADVEPVLALLAQQNPMDHETWETRYVLMIWLSIVCMIPFDMVRLDSNIKTATGEVKKPIMDRILDVVKIYLNVNDKALDAAAYCAARFMTRPDVKKKKLPELMDWLVQGLVKADTSKMQGVTAMRGELATLAAIFKHGKREDVIDFAPIVLEKLGECNLREVNNTILRKLAIKIVQRLGLTFLKFRVAAWRYQRGSRSLAENLALKGLTPAVAKPTMVHTKLEDDEEEEFDIPDEMEEVIEQLLNGLKDKDTIVRWSAAKGVGRVTGRLPQELADEVVGSVLELFSLRESDAAWHGGCLALAELGRRGLLLPERLSAVVPIVLKALAYDEKKGDFSVGAHVRDAACYVCWAFARAYDPEEIKIYVNNIACSLVIASVFDREVNVRRAASAAFQENVGRQCTFPHGIDILTTADYHAVGNRTYCYLELSVFVAQFPEYTKALIDHLAQVKVNRWDSVIRELAAQALYKLTPCSPEYMANTILPALLPQTTGIDLNTRHGTILAVAHITQGLAEWAQENGKKITDVVDPSIIDGLKNIAKTLQDAKLFRGLGGELMRRAVSCLIEKLSIAKMPYHNDTIIDCWQEIIDDCLRHIEPSIQAAATSAIPAFFSEYHSLPDGSPKPEFQEKILTRYLEELKSIVEITRMGFSQAIGQFPKFMLQGKLKPVLQSLNHAATVMTDKDKTFAEARKEALNAMTCIFHTVGVETDGSPHSVICKENIHEQFDILFVAMGDYTLDSRGDVGAWVREAAMCALCELITLTVKVNPTLITAEITKHLFCCLVQQASEKIDRTRALAGETFMKLLYHSPEIPNIPHKEELLQIFPWEEIKGLNWAVPSDTFPRLTKLLSVPVYCYSVLLGMTVSVGGLTESLVKHSGTSLIGYLKSLSNDAGAVQNFADVLIKIFKDYQKVDRVSLPMLKMLDQLLTNGCFQVICEDESNTFPMDLLTLCKQEISRSGAVQKLLASIDIFCTLLQFSSETKKKALIQLMVFLCHRYPIIRKTTANKVYEALVTYEEVGPDENLDELLTLLSETSWDDEVEKLRPMRNQLCSLFNVPPPVMKKQPMKES</sequence>
<evidence type="ECO:0000313" key="7">
    <source>
        <dbReference type="Proteomes" id="UP000085678"/>
    </source>
</evidence>
<evidence type="ECO:0000256" key="1">
    <source>
        <dbReference type="ARBA" id="ARBA00006853"/>
    </source>
</evidence>
<dbReference type="GO" id="GO:0034333">
    <property type="term" value="P:adherens junction assembly"/>
    <property type="evidence" value="ECO:0007669"/>
    <property type="project" value="TreeGrafter"/>
</dbReference>
<dbReference type="PROSITE" id="PS50077">
    <property type="entry name" value="HEAT_REPEAT"/>
    <property type="match status" value="1"/>
</dbReference>
<dbReference type="InterPro" id="IPR016024">
    <property type="entry name" value="ARM-type_fold"/>
</dbReference>
<comment type="similarity">
    <text evidence="1">Belongs to the TBCD family.</text>
</comment>
<dbReference type="KEGG" id="lak:106178803"/>
<dbReference type="GO" id="GO:0007023">
    <property type="term" value="P:post-chaperonin tubulin folding pathway"/>
    <property type="evidence" value="ECO:0007669"/>
    <property type="project" value="InterPro"/>
</dbReference>
<dbReference type="InterPro" id="IPR011989">
    <property type="entry name" value="ARM-like"/>
</dbReference>
<evidence type="ECO:0000256" key="3">
    <source>
        <dbReference type="ARBA" id="ARBA00023186"/>
    </source>
</evidence>
<dbReference type="Pfam" id="PF23579">
    <property type="entry name" value="ARM_TBCD"/>
    <property type="match status" value="1"/>
</dbReference>
<reference evidence="8" key="1">
    <citation type="submission" date="2025-08" db="UniProtKB">
        <authorList>
            <consortium name="RefSeq"/>
        </authorList>
    </citation>
    <scope>IDENTIFICATION</scope>
    <source>
        <tissue evidence="8">Gonads</tissue>
    </source>
</reference>
<dbReference type="GO" id="GO:0000226">
    <property type="term" value="P:microtubule cytoskeleton organization"/>
    <property type="evidence" value="ECO:0007669"/>
    <property type="project" value="TreeGrafter"/>
</dbReference>
<dbReference type="OrthoDB" id="10253476at2759"/>
<evidence type="ECO:0000256" key="2">
    <source>
        <dbReference type="ARBA" id="ARBA00015003"/>
    </source>
</evidence>
<keyword evidence="7" id="KW-1185">Reference proteome</keyword>
<proteinExistence type="inferred from homology"/>
<dbReference type="STRING" id="7574.A0A1S3K523"/>
<dbReference type="Proteomes" id="UP000085678">
    <property type="component" value="Unplaced"/>
</dbReference>
<gene>
    <name evidence="8" type="primary">LOC106178803</name>
</gene>
<feature type="repeat" description="HEAT" evidence="4">
    <location>
        <begin position="364"/>
        <end position="401"/>
    </location>
</feature>
<dbReference type="PANTHER" id="PTHR12658">
    <property type="entry name" value="BETA-TUBULIN COFACTOR D"/>
    <property type="match status" value="1"/>
</dbReference>
<evidence type="ECO:0000256" key="4">
    <source>
        <dbReference type="PROSITE-ProRule" id="PRU00103"/>
    </source>
</evidence>
<evidence type="ECO:0000313" key="8">
    <source>
        <dbReference type="RefSeq" id="XP_013417607.2"/>
    </source>
</evidence>
<organism evidence="7 8">
    <name type="scientific">Lingula anatina</name>
    <name type="common">Brachiopod</name>
    <name type="synonym">Lingula unguis</name>
    <dbReference type="NCBI Taxonomy" id="7574"/>
    <lineage>
        <taxon>Eukaryota</taxon>
        <taxon>Metazoa</taxon>
        <taxon>Spiralia</taxon>
        <taxon>Lophotrochozoa</taxon>
        <taxon>Brachiopoda</taxon>
        <taxon>Linguliformea</taxon>
        <taxon>Lingulata</taxon>
        <taxon>Lingulida</taxon>
        <taxon>Linguloidea</taxon>
        <taxon>Lingulidae</taxon>
        <taxon>Lingula</taxon>
    </lineage>
</organism>
<evidence type="ECO:0000259" key="5">
    <source>
        <dbReference type="Pfam" id="PF12612"/>
    </source>
</evidence>
<dbReference type="GO" id="GO:0016328">
    <property type="term" value="C:lateral plasma membrane"/>
    <property type="evidence" value="ECO:0007669"/>
    <property type="project" value="TreeGrafter"/>
</dbReference>
<dbReference type="Pfam" id="PF12612">
    <property type="entry name" value="TFCD_C"/>
    <property type="match status" value="1"/>
</dbReference>
<dbReference type="SUPFAM" id="SSF48371">
    <property type="entry name" value="ARM repeat"/>
    <property type="match status" value="2"/>
</dbReference>
<dbReference type="InterPro" id="IPR058033">
    <property type="entry name" value="ARM_TBCD_2nd"/>
</dbReference>
<dbReference type="InterPro" id="IPR022577">
    <property type="entry name" value="TBCD_C"/>
</dbReference>
<feature type="domain" description="Tubulin-folding cofactor D ARM repeats" evidence="6">
    <location>
        <begin position="292"/>
        <end position="531"/>
    </location>
</feature>
<dbReference type="FunCoup" id="A0A1S3K523">
    <property type="interactions" value="2062"/>
</dbReference>
<dbReference type="GeneID" id="106178803"/>
<dbReference type="GO" id="GO:0005096">
    <property type="term" value="F:GTPase activator activity"/>
    <property type="evidence" value="ECO:0007669"/>
    <property type="project" value="InterPro"/>
</dbReference>
<dbReference type="Pfam" id="PF25767">
    <property type="entry name" value="ARM_TBCD_2nd"/>
    <property type="match status" value="1"/>
</dbReference>
<dbReference type="InterPro" id="IPR021133">
    <property type="entry name" value="HEAT_type_2"/>
</dbReference>
<dbReference type="RefSeq" id="XP_013417607.2">
    <property type="nucleotide sequence ID" value="XM_013562153.2"/>
</dbReference>
<dbReference type="GO" id="GO:0070830">
    <property type="term" value="P:bicellular tight junction assembly"/>
    <property type="evidence" value="ECO:0007669"/>
    <property type="project" value="TreeGrafter"/>
</dbReference>